<gene>
    <name evidence="2" type="ORF">PSFLO_03638</name>
</gene>
<dbReference type="Proteomes" id="UP000323386">
    <property type="component" value="Unassembled WGS sequence"/>
</dbReference>
<protein>
    <submittedName>
        <fullName evidence="2">Uncharacterized protein</fullName>
    </submittedName>
</protein>
<proteinExistence type="predicted"/>
<feature type="region of interest" description="Disordered" evidence="1">
    <location>
        <begin position="53"/>
        <end position="78"/>
    </location>
</feature>
<organism evidence="2 3">
    <name type="scientific">Pseudozyma flocculosa</name>
    <dbReference type="NCBI Taxonomy" id="84751"/>
    <lineage>
        <taxon>Eukaryota</taxon>
        <taxon>Fungi</taxon>
        <taxon>Dikarya</taxon>
        <taxon>Basidiomycota</taxon>
        <taxon>Ustilaginomycotina</taxon>
        <taxon>Ustilaginomycetes</taxon>
        <taxon>Ustilaginales</taxon>
        <taxon>Ustilaginaceae</taxon>
        <taxon>Pseudozyma</taxon>
    </lineage>
</organism>
<feature type="compositionally biased region" description="Basic and acidic residues" evidence="1">
    <location>
        <begin position="56"/>
        <end position="67"/>
    </location>
</feature>
<keyword evidence="3" id="KW-1185">Reference proteome</keyword>
<dbReference type="EMBL" id="OOIP01000009">
    <property type="protein sequence ID" value="SPO38161.1"/>
    <property type="molecule type" value="Genomic_DNA"/>
</dbReference>
<evidence type="ECO:0000313" key="2">
    <source>
        <dbReference type="EMBL" id="SPO38161.1"/>
    </source>
</evidence>
<evidence type="ECO:0000256" key="1">
    <source>
        <dbReference type="SAM" id="MobiDB-lite"/>
    </source>
</evidence>
<reference evidence="2 3" key="1">
    <citation type="submission" date="2018-03" db="EMBL/GenBank/DDBJ databases">
        <authorList>
            <person name="Guldener U."/>
        </authorList>
    </citation>
    <scope>NUCLEOTIDE SEQUENCE [LARGE SCALE GENOMIC DNA]</scope>
    <source>
        <strain evidence="2 3">DAOM196992</strain>
    </source>
</reference>
<accession>A0A5C3F4L1</accession>
<evidence type="ECO:0000313" key="3">
    <source>
        <dbReference type="Proteomes" id="UP000323386"/>
    </source>
</evidence>
<sequence>MDPRTCPSPLCVPSSPPAALHCTCPPPPPPYCRGHGAGSSVGRAQAVGPLVYRSHRGTDGVDRREKAAALSGRRTRASLHSDKAAAGWEFKVGKIEIAWLAGWLAGRLWAGARARAGPVAGAGPHQPPPRL</sequence>
<dbReference type="AlphaFoldDB" id="A0A5C3F4L1"/>
<name>A0A5C3F4L1_9BASI</name>